<protein>
    <submittedName>
        <fullName evidence="1">Uncharacterized protein</fullName>
    </submittedName>
</protein>
<reference evidence="1" key="2">
    <citation type="submission" date="2021-01" db="EMBL/GenBank/DDBJ databases">
        <authorList>
            <person name="Schikora-Tamarit M.A."/>
        </authorList>
    </citation>
    <scope>NUCLEOTIDE SEQUENCE</scope>
    <source>
        <strain evidence="1">CBS2887</strain>
    </source>
</reference>
<sequence length="122" mass="13207">MNDKEVGDFPCGIKGEGSKITCSVVFDGGHDVMVTSAGLVCCSFGVNDDNVDLLFSLFFRLSWKLLDLEGSGDDEEFCIPKYSPEFGVTLVGEEHAVVDIALSAEKQTKMFTSKGLNTERLG</sequence>
<dbReference type="Proteomes" id="UP000774326">
    <property type="component" value="Unassembled WGS sequence"/>
</dbReference>
<name>A0A9P8Q914_WICPI</name>
<evidence type="ECO:0000313" key="2">
    <source>
        <dbReference type="Proteomes" id="UP000774326"/>
    </source>
</evidence>
<reference evidence="1" key="1">
    <citation type="journal article" date="2021" name="Open Biol.">
        <title>Shared evolutionary footprints suggest mitochondrial oxidative damage underlies multiple complex I losses in fungi.</title>
        <authorList>
            <person name="Schikora-Tamarit M.A."/>
            <person name="Marcet-Houben M."/>
            <person name="Nosek J."/>
            <person name="Gabaldon T."/>
        </authorList>
    </citation>
    <scope>NUCLEOTIDE SEQUENCE</scope>
    <source>
        <strain evidence="1">CBS2887</strain>
    </source>
</reference>
<keyword evidence="2" id="KW-1185">Reference proteome</keyword>
<accession>A0A9P8Q914</accession>
<comment type="caution">
    <text evidence="1">The sequence shown here is derived from an EMBL/GenBank/DDBJ whole genome shotgun (WGS) entry which is preliminary data.</text>
</comment>
<gene>
    <name evidence="1" type="ORF">WICPIJ_002742</name>
</gene>
<evidence type="ECO:0000313" key="1">
    <source>
        <dbReference type="EMBL" id="KAH3686293.1"/>
    </source>
</evidence>
<organism evidence="1 2">
    <name type="scientific">Wickerhamomyces pijperi</name>
    <name type="common">Yeast</name>
    <name type="synonym">Pichia pijperi</name>
    <dbReference type="NCBI Taxonomy" id="599730"/>
    <lineage>
        <taxon>Eukaryota</taxon>
        <taxon>Fungi</taxon>
        <taxon>Dikarya</taxon>
        <taxon>Ascomycota</taxon>
        <taxon>Saccharomycotina</taxon>
        <taxon>Saccharomycetes</taxon>
        <taxon>Phaffomycetales</taxon>
        <taxon>Wickerhamomycetaceae</taxon>
        <taxon>Wickerhamomyces</taxon>
    </lineage>
</organism>
<dbReference type="EMBL" id="JAEUBG010001468">
    <property type="protein sequence ID" value="KAH3686293.1"/>
    <property type="molecule type" value="Genomic_DNA"/>
</dbReference>
<proteinExistence type="predicted"/>
<dbReference type="AlphaFoldDB" id="A0A9P8Q914"/>